<sequence length="106" mass="11489">MGQRTNTSTWKRIRLEILSRDGWVCSYCGQDATEVDHIVPVKHGGTDDEANLTAACVKCNRSKGTKAKPGKAQHGPVVRFFAGPFPHPPAGDNLSPLKRIGPPNAR</sequence>
<dbReference type="GO" id="GO:0004519">
    <property type="term" value="F:endonuclease activity"/>
    <property type="evidence" value="ECO:0007669"/>
    <property type="project" value="InterPro"/>
</dbReference>
<name>A0A6J5R4U2_9CAUD</name>
<protein>
    <submittedName>
        <fullName evidence="4">HNHc domain containing protein</fullName>
    </submittedName>
</protein>
<dbReference type="EMBL" id="LR796446">
    <property type="protein sequence ID" value="CAB4145395.1"/>
    <property type="molecule type" value="Genomic_DNA"/>
</dbReference>
<evidence type="ECO:0000256" key="1">
    <source>
        <dbReference type="SAM" id="MobiDB-lite"/>
    </source>
</evidence>
<proteinExistence type="predicted"/>
<dbReference type="GO" id="GO:0003676">
    <property type="term" value="F:nucleic acid binding"/>
    <property type="evidence" value="ECO:0007669"/>
    <property type="project" value="InterPro"/>
</dbReference>
<feature type="region of interest" description="Disordered" evidence="1">
    <location>
        <begin position="83"/>
        <end position="106"/>
    </location>
</feature>
<feature type="domain" description="HNH nuclease" evidence="2">
    <location>
        <begin position="12"/>
        <end position="61"/>
    </location>
</feature>
<dbReference type="InterPro" id="IPR052892">
    <property type="entry name" value="NA-targeting_endonuclease"/>
</dbReference>
<accession>A0A6J5R4U2</accession>
<gene>
    <name evidence="4" type="ORF">UFOVP1210_12</name>
    <name evidence="3" type="ORF">UFOVP481_9</name>
</gene>
<dbReference type="GO" id="GO:0008270">
    <property type="term" value="F:zinc ion binding"/>
    <property type="evidence" value="ECO:0007669"/>
    <property type="project" value="InterPro"/>
</dbReference>
<dbReference type="SMART" id="SM00507">
    <property type="entry name" value="HNHc"/>
    <property type="match status" value="1"/>
</dbReference>
<dbReference type="InterPro" id="IPR003615">
    <property type="entry name" value="HNH_nuc"/>
</dbReference>
<organism evidence="4">
    <name type="scientific">uncultured Caudovirales phage</name>
    <dbReference type="NCBI Taxonomy" id="2100421"/>
    <lineage>
        <taxon>Viruses</taxon>
        <taxon>Duplodnaviria</taxon>
        <taxon>Heunggongvirae</taxon>
        <taxon>Uroviricota</taxon>
        <taxon>Caudoviricetes</taxon>
        <taxon>Peduoviridae</taxon>
        <taxon>Maltschvirus</taxon>
        <taxon>Maltschvirus maltsch</taxon>
    </lineage>
</organism>
<dbReference type="InterPro" id="IPR002711">
    <property type="entry name" value="HNH"/>
</dbReference>
<dbReference type="CDD" id="cd00085">
    <property type="entry name" value="HNHc"/>
    <property type="match status" value="1"/>
</dbReference>
<evidence type="ECO:0000259" key="2">
    <source>
        <dbReference type="SMART" id="SM00507"/>
    </source>
</evidence>
<reference evidence="4" key="1">
    <citation type="submission" date="2020-05" db="EMBL/GenBank/DDBJ databases">
        <authorList>
            <person name="Chiriac C."/>
            <person name="Salcher M."/>
            <person name="Ghai R."/>
            <person name="Kavagutti S V."/>
        </authorList>
    </citation>
    <scope>NUCLEOTIDE SEQUENCE</scope>
</reference>
<dbReference type="PANTHER" id="PTHR33877">
    <property type="entry name" value="SLL1193 PROTEIN"/>
    <property type="match status" value="1"/>
</dbReference>
<evidence type="ECO:0000313" key="3">
    <source>
        <dbReference type="EMBL" id="CAB4145395.1"/>
    </source>
</evidence>
<evidence type="ECO:0000313" key="4">
    <source>
        <dbReference type="EMBL" id="CAB4190912.1"/>
    </source>
</evidence>
<dbReference type="EMBL" id="LR797163">
    <property type="protein sequence ID" value="CAB4190912.1"/>
    <property type="molecule type" value="Genomic_DNA"/>
</dbReference>
<dbReference type="Gene3D" id="1.10.30.50">
    <property type="match status" value="1"/>
</dbReference>
<dbReference type="PANTHER" id="PTHR33877:SF1">
    <property type="entry name" value="TYPE IV METHYL-DIRECTED RESTRICTION ENZYME ECOKMCRA"/>
    <property type="match status" value="1"/>
</dbReference>
<dbReference type="Pfam" id="PF01844">
    <property type="entry name" value="HNH"/>
    <property type="match status" value="1"/>
</dbReference>